<dbReference type="InterPro" id="IPR052514">
    <property type="entry name" value="SAM-dependent_MTase"/>
</dbReference>
<dbReference type="PANTHER" id="PTHR34203:SF15">
    <property type="entry name" value="SLL1173 PROTEIN"/>
    <property type="match status" value="1"/>
</dbReference>
<keyword evidence="2" id="KW-1185">Reference proteome</keyword>
<keyword evidence="1" id="KW-0489">Methyltransferase</keyword>
<dbReference type="GO" id="GO:0032259">
    <property type="term" value="P:methylation"/>
    <property type="evidence" value="ECO:0007669"/>
    <property type="project" value="UniProtKB-KW"/>
</dbReference>
<evidence type="ECO:0000313" key="1">
    <source>
        <dbReference type="EMBL" id="AUN29785.1"/>
    </source>
</evidence>
<dbReference type="InterPro" id="IPR006342">
    <property type="entry name" value="FkbM_mtfrase"/>
</dbReference>
<dbReference type="InterPro" id="IPR029063">
    <property type="entry name" value="SAM-dependent_MTases_sf"/>
</dbReference>
<dbReference type="Gene3D" id="3.40.50.150">
    <property type="entry name" value="Vaccinia Virus protein VP39"/>
    <property type="match status" value="1"/>
</dbReference>
<dbReference type="Proteomes" id="UP000234752">
    <property type="component" value="Chromosome eg_1"/>
</dbReference>
<dbReference type="KEGG" id="ncb:C0V82_05760"/>
<name>A0A2K9NC87_9PROT</name>
<sequence>MRNVQEPPFGTHAPSTLPRLLTDLCQGLPVTPTGRRLALWLRKVAMVLQGPVFDVAVRGIHLRLHPGDNVGERKFLFMPQFFDPEEMELLATRLPRGGTFVDIGANVGLYTLNAARFLGPAGRILAVEPGPEAARRLRFNLSLNRTDAAITHADCAIGAEEGVMGLYLDDSNLGGSSLVRDHGGKSTPVRVRPLVDVLAEAGITRIDMLKIDIEGAEDKALLPFFDQAPEDLWPRVIIIERSEESWAGDLLGRFTAAGYRAFGSSKMNWLFER</sequence>
<dbReference type="EMBL" id="CP025611">
    <property type="protein sequence ID" value="AUN29785.1"/>
    <property type="molecule type" value="Genomic_DNA"/>
</dbReference>
<proteinExistence type="predicted"/>
<dbReference type="SUPFAM" id="SSF53335">
    <property type="entry name" value="S-adenosyl-L-methionine-dependent methyltransferases"/>
    <property type="match status" value="1"/>
</dbReference>
<dbReference type="OrthoDB" id="5679686at2"/>
<dbReference type="RefSeq" id="WP_102111505.1">
    <property type="nucleotide sequence ID" value="NZ_BMGN01000003.1"/>
</dbReference>
<dbReference type="NCBIfam" id="TIGR01444">
    <property type="entry name" value="fkbM_fam"/>
    <property type="match status" value="1"/>
</dbReference>
<dbReference type="GO" id="GO:0008168">
    <property type="term" value="F:methyltransferase activity"/>
    <property type="evidence" value="ECO:0007669"/>
    <property type="project" value="UniProtKB-KW"/>
</dbReference>
<evidence type="ECO:0000313" key="2">
    <source>
        <dbReference type="Proteomes" id="UP000234752"/>
    </source>
</evidence>
<dbReference type="PANTHER" id="PTHR34203">
    <property type="entry name" value="METHYLTRANSFERASE, FKBM FAMILY PROTEIN"/>
    <property type="match status" value="1"/>
</dbReference>
<keyword evidence="1" id="KW-0808">Transferase</keyword>
<organism evidence="1 2">
    <name type="scientific">Niveispirillum cyanobacteriorum</name>
    <dbReference type="NCBI Taxonomy" id="1612173"/>
    <lineage>
        <taxon>Bacteria</taxon>
        <taxon>Pseudomonadati</taxon>
        <taxon>Pseudomonadota</taxon>
        <taxon>Alphaproteobacteria</taxon>
        <taxon>Rhodospirillales</taxon>
        <taxon>Azospirillaceae</taxon>
        <taxon>Niveispirillum</taxon>
    </lineage>
</organism>
<dbReference type="AlphaFoldDB" id="A0A2K9NC87"/>
<dbReference type="Pfam" id="PF05050">
    <property type="entry name" value="Methyltransf_21"/>
    <property type="match status" value="1"/>
</dbReference>
<accession>A0A2K9NC87</accession>
<protein>
    <submittedName>
        <fullName evidence="1">FkbM family methyltransferase</fullName>
    </submittedName>
</protein>
<reference evidence="1 2" key="1">
    <citation type="submission" date="2017-12" db="EMBL/GenBank/DDBJ databases">
        <title>Genomes of bacteria within cyanobacterial aggregates.</title>
        <authorList>
            <person name="Cai H."/>
        </authorList>
    </citation>
    <scope>NUCLEOTIDE SEQUENCE [LARGE SCALE GENOMIC DNA]</scope>
    <source>
        <strain evidence="1 2">TH16</strain>
    </source>
</reference>
<gene>
    <name evidence="1" type="ORF">C0V82_05760</name>
</gene>